<dbReference type="Proteomes" id="UP000250043">
    <property type="component" value="Unassembled WGS sequence"/>
</dbReference>
<dbReference type="GO" id="GO:0003682">
    <property type="term" value="F:chromatin binding"/>
    <property type="evidence" value="ECO:0007669"/>
    <property type="project" value="TreeGrafter"/>
</dbReference>
<feature type="domain" description="SCD" evidence="2">
    <location>
        <begin position="368"/>
        <end position="455"/>
    </location>
</feature>
<feature type="region of interest" description="Disordered" evidence="1">
    <location>
        <begin position="552"/>
        <end position="576"/>
    </location>
</feature>
<dbReference type="EMBL" id="KV722342">
    <property type="protein sequence ID" value="OCH94580.1"/>
    <property type="molecule type" value="Genomic_DNA"/>
</dbReference>
<dbReference type="PANTHER" id="PTHR11199">
    <property type="entry name" value="STROMAL ANTIGEN"/>
    <property type="match status" value="1"/>
</dbReference>
<gene>
    <name evidence="3" type="ORF">OBBRIDRAFT_747233</name>
</gene>
<feature type="region of interest" description="Disordered" evidence="1">
    <location>
        <begin position="315"/>
        <end position="338"/>
    </location>
</feature>
<feature type="compositionally biased region" description="Basic residues" evidence="1">
    <location>
        <begin position="1256"/>
        <end position="1265"/>
    </location>
</feature>
<organism evidence="3 4">
    <name type="scientific">Obba rivulosa</name>
    <dbReference type="NCBI Taxonomy" id="1052685"/>
    <lineage>
        <taxon>Eukaryota</taxon>
        <taxon>Fungi</taxon>
        <taxon>Dikarya</taxon>
        <taxon>Basidiomycota</taxon>
        <taxon>Agaricomycotina</taxon>
        <taxon>Agaricomycetes</taxon>
        <taxon>Polyporales</taxon>
        <taxon>Gelatoporiaceae</taxon>
        <taxon>Obba</taxon>
    </lineage>
</organism>
<dbReference type="GO" id="GO:0008278">
    <property type="term" value="C:cohesin complex"/>
    <property type="evidence" value="ECO:0007669"/>
    <property type="project" value="TreeGrafter"/>
</dbReference>
<feature type="compositionally biased region" description="Basic and acidic residues" evidence="1">
    <location>
        <begin position="43"/>
        <end position="52"/>
    </location>
</feature>
<name>A0A8E2J4Q7_9APHY</name>
<feature type="region of interest" description="Disordered" evidence="1">
    <location>
        <begin position="993"/>
        <end position="1031"/>
    </location>
</feature>
<dbReference type="InterPro" id="IPR011989">
    <property type="entry name" value="ARM-like"/>
</dbReference>
<feature type="region of interest" description="Disordered" evidence="1">
    <location>
        <begin position="1"/>
        <end position="129"/>
    </location>
</feature>
<feature type="compositionally biased region" description="Low complexity" evidence="1">
    <location>
        <begin position="94"/>
        <end position="107"/>
    </location>
</feature>
<dbReference type="InterPro" id="IPR020839">
    <property type="entry name" value="SCD"/>
</dbReference>
<dbReference type="GO" id="GO:0000785">
    <property type="term" value="C:chromatin"/>
    <property type="evidence" value="ECO:0007669"/>
    <property type="project" value="TreeGrafter"/>
</dbReference>
<dbReference type="PANTHER" id="PTHR11199:SF0">
    <property type="entry name" value="LD34181P-RELATED"/>
    <property type="match status" value="1"/>
</dbReference>
<dbReference type="GO" id="GO:0007062">
    <property type="term" value="P:sister chromatid cohesion"/>
    <property type="evidence" value="ECO:0007669"/>
    <property type="project" value="UniProtKB-ARBA"/>
</dbReference>
<feature type="region of interest" description="Disordered" evidence="1">
    <location>
        <begin position="1251"/>
        <end position="1438"/>
    </location>
</feature>
<accession>A0A8E2J4Q7</accession>
<evidence type="ECO:0000313" key="3">
    <source>
        <dbReference type="EMBL" id="OCH94580.1"/>
    </source>
</evidence>
<reference evidence="3 4" key="1">
    <citation type="submission" date="2016-07" db="EMBL/GenBank/DDBJ databases">
        <title>Draft genome of the white-rot fungus Obba rivulosa 3A-2.</title>
        <authorList>
            <consortium name="DOE Joint Genome Institute"/>
            <person name="Miettinen O."/>
            <person name="Riley R."/>
            <person name="Acob R."/>
            <person name="Barry K."/>
            <person name="Cullen D."/>
            <person name="De Vries R."/>
            <person name="Hainaut M."/>
            <person name="Hatakka A."/>
            <person name="Henrissat B."/>
            <person name="Hilden K."/>
            <person name="Kuo R."/>
            <person name="Labutti K."/>
            <person name="Lipzen A."/>
            <person name="Makela M.R."/>
            <person name="Sandor L."/>
            <person name="Spatafora J.W."/>
            <person name="Grigoriev I.V."/>
            <person name="Hibbett D.S."/>
        </authorList>
    </citation>
    <scope>NUCLEOTIDE SEQUENCE [LARGE SCALE GENOMIC DNA]</scope>
    <source>
        <strain evidence="3 4">3A-2</strain>
    </source>
</reference>
<feature type="compositionally biased region" description="Basic and acidic residues" evidence="1">
    <location>
        <begin position="1357"/>
        <end position="1367"/>
    </location>
</feature>
<evidence type="ECO:0000259" key="2">
    <source>
        <dbReference type="PROSITE" id="PS51425"/>
    </source>
</evidence>
<feature type="compositionally biased region" description="Polar residues" evidence="1">
    <location>
        <begin position="1397"/>
        <end position="1406"/>
    </location>
</feature>
<dbReference type="InterPro" id="IPR056396">
    <property type="entry name" value="HEAT_SCC3-SA"/>
</dbReference>
<evidence type="ECO:0000256" key="1">
    <source>
        <dbReference type="SAM" id="MobiDB-lite"/>
    </source>
</evidence>
<dbReference type="Pfam" id="PF08514">
    <property type="entry name" value="STAG"/>
    <property type="match status" value="1"/>
</dbReference>
<feature type="compositionally biased region" description="Basic residues" evidence="1">
    <location>
        <begin position="12"/>
        <end position="21"/>
    </location>
</feature>
<dbReference type="Gene3D" id="1.25.10.10">
    <property type="entry name" value="Leucine-rich Repeat Variant"/>
    <property type="match status" value="1"/>
</dbReference>
<evidence type="ECO:0000313" key="4">
    <source>
        <dbReference type="Proteomes" id="UP000250043"/>
    </source>
</evidence>
<feature type="region of interest" description="Disordered" evidence="1">
    <location>
        <begin position="620"/>
        <end position="640"/>
    </location>
</feature>
<dbReference type="PROSITE" id="PS51425">
    <property type="entry name" value="SCD"/>
    <property type="match status" value="1"/>
</dbReference>
<keyword evidence="4" id="KW-1185">Reference proteome</keyword>
<dbReference type="Pfam" id="PF21581">
    <property type="entry name" value="SCD"/>
    <property type="match status" value="1"/>
</dbReference>
<dbReference type="InterPro" id="IPR039662">
    <property type="entry name" value="Cohesin_Scc3/SA"/>
</dbReference>
<dbReference type="OrthoDB" id="498590at2759"/>
<sequence>MSDNGNSPAPRRSQRDKKKATHFVSVDSALIKRKRSDATTTDDDARSELSESDHDEADQDVQEDYDAPRPKSKLPANASSKPKGPPQPKKPRTAKAPAARKTTAGKASAAPKTTVSKPRKATTRKAKGTAVNGEFDAERVAQDSKISSDNPLFNAIMNPAAALQSTVEDFLESLSRTPGPSQAELITCILRACGCNDSVNEDEVMDYDGVVDALDNFTEALKQYDSPIYPLTSKLPVFKKFRRSLSEFLDRLIGSAAELGLLYTSDLMATLQTWVVAMSSSQLRSFRHTATVIALEVETALCDVAATVEKEAEVVSRQREGERKRKAAANKGKAESAREKELGGKAVEVRERRSKLAEFLKEFVDGVFVHRYRDLDPNIRAECVRAMGLWFKKYPAHFLDGAYLRYVGWVLSDATTQVRLEAVRALALAYEQTAYIGAAALQHFTERFKPRLVQMAVGDTELSVRVAVIQVLQAIDGHGLLEDEQRERLCLLLYDEEARVRKAVSGFVKGVWEECVEERLVGKKASNQDKQRAGIKALGMLLVKWGKALGKTDQEDEVDDENDLGEGSSTQHRAEEVASLVGPDRKGRISLVMEALWDEIEPVSNWQDLLDILLLDHSASDEESTSRRPTGRKRKQAADNGVDEVWRLEEEEEAVLLEMLIAVLRKALSDVIGAKKGEDETLSSDITRALIKSLPQLFIKHQTDENRMTDVLMIPQLMNLDMYLEMRMMTAYTSLWDDITKQFLSHSSPVVLTTAVTTIKHMLDATSLSNTNSTKVLELEEELSTTLRDAIAEQGEIEIASFSEDEILKLGAICARLAALIGFRDMTGWMEEDEGGKQSSAWDIVSAVAERGRLGYKEEELMIDRALHLLTLHIMWKARGLITADGELSPEESRFHEKLREQRESLLEKLLEFVVGTQSNTVEGVRRSAFQNLMNLHILFCPSQSIASDGSLLPTSALPLTMDDEVQYRCAGFVESEIERYAEELLGDIAKAGDESENDDAESSDGHVSDAESEKRKGIRKKAGPARNNASDVQMMSRARLEREYVFMGVMATFLRAIRAGVIDIRNSAVLLAHHGRLGASFDLCSKVVIDILREEGMYKDNGETVVSVICRALQESFTLVLDSVERTEEHSVALAKALSACFLLRGAQLSIIRRLDSQFVVEIHTTLLTWISKHLAASEASKNKKSLAKAVTFFRVLQPLLSSIDNRDSLKIKAHLDQVVARARVEVSPTSKLWEPYRAYEKRLNATKDKALGAKGKRGPRKGAKSIDLTTDDDDEREGQTTGDEAPPTTRPKPRPVYSGARTEHDIEAVAISENDDPLPAGTPRGVPHNSTPRPRRSRPNPGSRESQSITPAETPEPHSPSRSDAELPPETAPNGYPTPVSRKRARSQDKEAQDDMNTAATPRHSSPEVESPSAPLPGSQETHISEVRIRRKRIRH</sequence>
<feature type="compositionally biased region" description="Basic residues" evidence="1">
    <location>
        <begin position="117"/>
        <end position="127"/>
    </location>
</feature>
<proteinExistence type="predicted"/>
<dbReference type="SUPFAM" id="SSF48371">
    <property type="entry name" value="ARM repeat"/>
    <property type="match status" value="1"/>
</dbReference>
<feature type="compositionally biased region" description="Basic and acidic residues" evidence="1">
    <location>
        <begin position="1004"/>
        <end position="1016"/>
    </location>
</feature>
<feature type="compositionally biased region" description="Acidic residues" evidence="1">
    <location>
        <begin position="554"/>
        <end position="564"/>
    </location>
</feature>
<dbReference type="InterPro" id="IPR016024">
    <property type="entry name" value="ARM-type_fold"/>
</dbReference>
<dbReference type="GO" id="GO:0005634">
    <property type="term" value="C:nucleus"/>
    <property type="evidence" value="ECO:0007669"/>
    <property type="project" value="TreeGrafter"/>
</dbReference>
<feature type="compositionally biased region" description="Acidic residues" evidence="1">
    <location>
        <begin position="53"/>
        <end position="65"/>
    </location>
</feature>
<dbReference type="Pfam" id="PF24571">
    <property type="entry name" value="HEAT_SCC3-SA"/>
    <property type="match status" value="1"/>
</dbReference>
<dbReference type="InterPro" id="IPR013721">
    <property type="entry name" value="STAG"/>
</dbReference>
<protein>
    <recommendedName>
        <fullName evidence="2">SCD domain-containing protein</fullName>
    </recommendedName>
</protein>